<evidence type="ECO:0000313" key="1">
    <source>
        <dbReference type="EMBL" id="MDW4571186.1"/>
    </source>
</evidence>
<sequence length="40" mass="3909">MTTSPQPAPITLAPVSDDKNLLTVVESGGSCCGGGSCSID</sequence>
<reference evidence="1 2" key="1">
    <citation type="submission" date="2023-11" db="EMBL/GenBank/DDBJ databases">
        <title>Draft genome sequence of Microbacterium arthrosphaerae JCM 30492.</title>
        <authorList>
            <person name="Zhang G."/>
            <person name="Ding Y."/>
        </authorList>
    </citation>
    <scope>NUCLEOTIDE SEQUENCE [LARGE SCALE GENOMIC DNA]</scope>
    <source>
        <strain evidence="1 2">JCM 30492</strain>
    </source>
</reference>
<accession>A0ABU4GVU9</accession>
<protein>
    <recommendedName>
        <fullName evidence="3">FxLD family lantipeptide</fullName>
    </recommendedName>
</protein>
<dbReference type="Proteomes" id="UP001283109">
    <property type="component" value="Unassembled WGS sequence"/>
</dbReference>
<proteinExistence type="predicted"/>
<gene>
    <name evidence="1" type="ORF">R8Z58_00160</name>
</gene>
<name>A0ABU4GVU9_9MICO</name>
<keyword evidence="2" id="KW-1185">Reference proteome</keyword>
<dbReference type="EMBL" id="JAWQEV010000001">
    <property type="protein sequence ID" value="MDW4571186.1"/>
    <property type="molecule type" value="Genomic_DNA"/>
</dbReference>
<organism evidence="1 2">
    <name type="scientific">Microbacterium arthrosphaerae</name>
    <dbReference type="NCBI Taxonomy" id="792652"/>
    <lineage>
        <taxon>Bacteria</taxon>
        <taxon>Bacillati</taxon>
        <taxon>Actinomycetota</taxon>
        <taxon>Actinomycetes</taxon>
        <taxon>Micrococcales</taxon>
        <taxon>Microbacteriaceae</taxon>
        <taxon>Microbacterium</taxon>
    </lineage>
</organism>
<evidence type="ECO:0000313" key="2">
    <source>
        <dbReference type="Proteomes" id="UP001283109"/>
    </source>
</evidence>
<evidence type="ECO:0008006" key="3">
    <source>
        <dbReference type="Google" id="ProtNLM"/>
    </source>
</evidence>
<dbReference type="RefSeq" id="WP_318351743.1">
    <property type="nucleotide sequence ID" value="NZ_JAWQEV010000001.1"/>
</dbReference>
<comment type="caution">
    <text evidence="1">The sequence shown here is derived from an EMBL/GenBank/DDBJ whole genome shotgun (WGS) entry which is preliminary data.</text>
</comment>